<protein>
    <submittedName>
        <fullName evidence="3">Uncharacterized protein</fullName>
    </submittedName>
</protein>
<keyword evidence="2" id="KW-0812">Transmembrane</keyword>
<evidence type="ECO:0000313" key="3">
    <source>
        <dbReference type="EMBL" id="WLQ39902.1"/>
    </source>
</evidence>
<feature type="region of interest" description="Disordered" evidence="1">
    <location>
        <begin position="46"/>
        <end position="72"/>
    </location>
</feature>
<proteinExistence type="predicted"/>
<dbReference type="RefSeq" id="WP_306086424.1">
    <property type="nucleotide sequence ID" value="NZ_CP120992.1"/>
</dbReference>
<sequence length="72" mass="7763">MVLTATEALLHPSPPWWPSLWPTSWATTAVLLSGWIGLRLKQKHVQQQISRADDADPDAPAPGTSTAYGQAA</sequence>
<feature type="transmembrane region" description="Helical" evidence="2">
    <location>
        <begin position="20"/>
        <end position="38"/>
    </location>
</feature>
<keyword evidence="2" id="KW-1133">Transmembrane helix</keyword>
<name>A0ABY9HZ84_9ACTN</name>
<reference evidence="3 4" key="1">
    <citation type="submission" date="2023-03" db="EMBL/GenBank/DDBJ databases">
        <title>Isolation and description of six Streptomyces strains from soil environments, able to metabolize different microbial glucans.</title>
        <authorList>
            <person name="Widen T."/>
            <person name="Larsbrink J."/>
        </authorList>
    </citation>
    <scope>NUCLEOTIDE SEQUENCE [LARGE SCALE GENOMIC DNA]</scope>
    <source>
        <strain evidence="3 4">Mut2</strain>
    </source>
</reference>
<feature type="compositionally biased region" description="Polar residues" evidence="1">
    <location>
        <begin position="63"/>
        <end position="72"/>
    </location>
</feature>
<evidence type="ECO:0000256" key="2">
    <source>
        <dbReference type="SAM" id="Phobius"/>
    </source>
</evidence>
<organism evidence="3 4">
    <name type="scientific">Streptomyces laculatispora</name>
    <dbReference type="NCBI Taxonomy" id="887464"/>
    <lineage>
        <taxon>Bacteria</taxon>
        <taxon>Bacillati</taxon>
        <taxon>Actinomycetota</taxon>
        <taxon>Actinomycetes</taxon>
        <taxon>Kitasatosporales</taxon>
        <taxon>Streptomycetaceae</taxon>
        <taxon>Streptomyces</taxon>
    </lineage>
</organism>
<dbReference type="EMBL" id="CP120992">
    <property type="protein sequence ID" value="WLQ39902.1"/>
    <property type="molecule type" value="Genomic_DNA"/>
</dbReference>
<dbReference type="Proteomes" id="UP001229952">
    <property type="component" value="Chromosome"/>
</dbReference>
<keyword evidence="4" id="KW-1185">Reference proteome</keyword>
<evidence type="ECO:0000256" key="1">
    <source>
        <dbReference type="SAM" id="MobiDB-lite"/>
    </source>
</evidence>
<keyword evidence="2" id="KW-0472">Membrane</keyword>
<evidence type="ECO:0000313" key="4">
    <source>
        <dbReference type="Proteomes" id="UP001229952"/>
    </source>
</evidence>
<accession>A0ABY9HZ84</accession>
<gene>
    <name evidence="3" type="ORF">P8A22_07705</name>
</gene>